<evidence type="ECO:0000256" key="2">
    <source>
        <dbReference type="ARBA" id="ARBA00009694"/>
    </source>
</evidence>
<keyword evidence="5 6" id="KW-0472">Membrane</keyword>
<evidence type="ECO:0000256" key="6">
    <source>
        <dbReference type="SAM" id="Phobius"/>
    </source>
</evidence>
<keyword evidence="4 6" id="KW-1133">Transmembrane helix</keyword>
<dbReference type="HOGENOM" id="CLU_096548_3_1_10"/>
<evidence type="ECO:0000256" key="4">
    <source>
        <dbReference type="ARBA" id="ARBA00022989"/>
    </source>
</evidence>
<comment type="subcellular location">
    <subcellularLocation>
        <location evidence="1">Membrane</location>
        <topology evidence="1">Multi-pass membrane protein</topology>
    </subcellularLocation>
</comment>
<dbReference type="PATRIC" id="fig|746697.3.peg.1446"/>
<feature type="transmembrane region" description="Helical" evidence="6">
    <location>
        <begin position="7"/>
        <end position="28"/>
    </location>
</feature>
<dbReference type="RefSeq" id="WP_014782174.1">
    <property type="nucleotide sequence ID" value="NC_018013.1"/>
</dbReference>
<keyword evidence="8" id="KW-1185">Reference proteome</keyword>
<dbReference type="OrthoDB" id="9802121at2"/>
<comment type="similarity">
    <text evidence="2">Belongs to the UPF0382 family.</text>
</comment>
<dbReference type="GO" id="GO:0005886">
    <property type="term" value="C:plasma membrane"/>
    <property type="evidence" value="ECO:0007669"/>
    <property type="project" value="TreeGrafter"/>
</dbReference>
<evidence type="ECO:0000256" key="3">
    <source>
        <dbReference type="ARBA" id="ARBA00022692"/>
    </source>
</evidence>
<feature type="transmembrane region" description="Helical" evidence="6">
    <location>
        <begin position="73"/>
        <end position="91"/>
    </location>
</feature>
<keyword evidence="3 6" id="KW-0812">Transmembrane</keyword>
<dbReference type="eggNOG" id="COG2363">
    <property type="taxonomic scope" value="Bacteria"/>
</dbReference>
<dbReference type="Proteomes" id="UP000006049">
    <property type="component" value="Chromosome"/>
</dbReference>
<evidence type="ECO:0000313" key="7">
    <source>
        <dbReference type="EMBL" id="AFL80917.1"/>
    </source>
</evidence>
<dbReference type="PANTHER" id="PTHR43461:SF1">
    <property type="entry name" value="TRANSMEMBRANE PROTEIN 256"/>
    <property type="match status" value="1"/>
</dbReference>
<protein>
    <submittedName>
        <fullName evidence="7">Uncharacterized small membrane protein</fullName>
    </submittedName>
</protein>
<proteinExistence type="inferred from homology"/>
<dbReference type="EMBL" id="CP003280">
    <property type="protein sequence ID" value="AFL80917.1"/>
    <property type="molecule type" value="Genomic_DNA"/>
</dbReference>
<reference evidence="7 8" key="1">
    <citation type="submission" date="2012-06" db="EMBL/GenBank/DDBJ databases">
        <title>The complete genome of Aequorivita sublithincola DSM 14238.</title>
        <authorList>
            <consortium name="US DOE Joint Genome Institute (JGI-PGF)"/>
            <person name="Lucas S."/>
            <person name="Copeland A."/>
            <person name="Lapidus A."/>
            <person name="Goodwin L."/>
            <person name="Pitluck S."/>
            <person name="Peters L."/>
            <person name="Munk A.C.C."/>
            <person name="Kyrpides N."/>
            <person name="Mavromatis K."/>
            <person name="Pagani I."/>
            <person name="Ivanova N."/>
            <person name="Ovchinnikova G."/>
            <person name="Zeytun A."/>
            <person name="Detter J.C."/>
            <person name="Han C."/>
            <person name="Land M."/>
            <person name="Hauser L."/>
            <person name="Markowitz V."/>
            <person name="Cheng J.-F."/>
            <person name="Hugenholtz P."/>
            <person name="Woyke T."/>
            <person name="Wu D."/>
            <person name="Tindall B."/>
            <person name="Faehnrich R."/>
            <person name="Brambilla E."/>
            <person name="Klenk H.-P."/>
            <person name="Eisen J.A."/>
        </authorList>
    </citation>
    <scope>NUCLEOTIDE SEQUENCE [LARGE SCALE GENOMIC DNA]</scope>
    <source>
        <strain evidence="8">DSM 14238 / LMG 21431 / ACAM 643 / 9-3</strain>
    </source>
</reference>
<dbReference type="PANTHER" id="PTHR43461">
    <property type="entry name" value="TRANSMEMBRANE PROTEIN 256"/>
    <property type="match status" value="1"/>
</dbReference>
<name>I3YV99_AEQSU</name>
<feature type="transmembrane region" description="Helical" evidence="6">
    <location>
        <begin position="48"/>
        <end position="66"/>
    </location>
</feature>
<evidence type="ECO:0000256" key="1">
    <source>
        <dbReference type="ARBA" id="ARBA00004141"/>
    </source>
</evidence>
<evidence type="ECO:0000313" key="8">
    <source>
        <dbReference type="Proteomes" id="UP000006049"/>
    </source>
</evidence>
<organism evidence="7 8">
    <name type="scientific">Aequorivita sublithincola (strain DSM 14238 / LMG 21431 / ACAM 643 / 9-3)</name>
    <dbReference type="NCBI Taxonomy" id="746697"/>
    <lineage>
        <taxon>Bacteria</taxon>
        <taxon>Pseudomonadati</taxon>
        <taxon>Bacteroidota</taxon>
        <taxon>Flavobacteriia</taxon>
        <taxon>Flavobacteriales</taxon>
        <taxon>Flavobacteriaceae</taxon>
        <taxon>Aequorivita</taxon>
    </lineage>
</organism>
<sequence>MTVLDKNIAATGAIIMAITIAIGAFGAHGLKELLDASALNTFEVGVRYQMYHGLAILILGLAPSIPNISKKKVFSFFLVGILFFSGSIYLLSLDSIIPFETSVIGFVTPLGGLLFIIGWILLAYGILTLKKR</sequence>
<dbReference type="AlphaFoldDB" id="I3YV99"/>
<dbReference type="Pfam" id="PF04241">
    <property type="entry name" value="DUF423"/>
    <property type="match status" value="1"/>
</dbReference>
<dbReference type="InterPro" id="IPR006696">
    <property type="entry name" value="DUF423"/>
</dbReference>
<evidence type="ECO:0000256" key="5">
    <source>
        <dbReference type="ARBA" id="ARBA00023136"/>
    </source>
</evidence>
<feature type="transmembrane region" description="Helical" evidence="6">
    <location>
        <begin position="103"/>
        <end position="127"/>
    </location>
</feature>
<dbReference type="KEGG" id="asl:Aeqsu_1424"/>
<gene>
    <name evidence="7" type="ordered locus">Aeqsu_1424</name>
</gene>
<dbReference type="STRING" id="746697.Aeqsu_1424"/>
<accession>I3YV99</accession>